<dbReference type="Proteomes" id="UP000254821">
    <property type="component" value="Unassembled WGS sequence"/>
</dbReference>
<sequence>MTVENTVENKGYAIALSNESSQHSAEKTYLKPMALYIPDVATGLVIELINNLDDKNNNGAGFTLTVTNKNNGVSVDKHFSTLEDLKDPATSSDALKDLINIVRGYDSDEETNVCGW</sequence>
<accession>A0A377PLG7</accession>
<dbReference type="SUPFAM" id="SSF103063">
    <property type="entry name" value="Hypothetical protein YoaG"/>
    <property type="match status" value="1"/>
</dbReference>
<dbReference type="Pfam" id="PF08956">
    <property type="entry name" value="DUF1869"/>
    <property type="match status" value="1"/>
</dbReference>
<dbReference type="InterPro" id="IPR036489">
    <property type="entry name" value="YoaG_sf"/>
</dbReference>
<dbReference type="AlphaFoldDB" id="A0A377PLG7"/>
<organism evidence="1 2">
    <name type="scientific">Hafnia alvei</name>
    <dbReference type="NCBI Taxonomy" id="569"/>
    <lineage>
        <taxon>Bacteria</taxon>
        <taxon>Pseudomonadati</taxon>
        <taxon>Pseudomonadota</taxon>
        <taxon>Gammaproteobacteria</taxon>
        <taxon>Enterobacterales</taxon>
        <taxon>Hafniaceae</taxon>
        <taxon>Hafnia</taxon>
    </lineage>
</organism>
<name>A0A377PLG7_HAFAL</name>
<evidence type="ECO:0000313" key="2">
    <source>
        <dbReference type="Proteomes" id="UP000254821"/>
    </source>
</evidence>
<dbReference type="GeneID" id="56892348"/>
<protein>
    <submittedName>
        <fullName evidence="1">Domain of uncharacterized function (DUF1869)</fullName>
    </submittedName>
</protein>
<proteinExistence type="predicted"/>
<evidence type="ECO:0000313" key="1">
    <source>
        <dbReference type="EMBL" id="STQ80804.1"/>
    </source>
</evidence>
<reference evidence="1 2" key="1">
    <citation type="submission" date="2018-06" db="EMBL/GenBank/DDBJ databases">
        <authorList>
            <consortium name="Pathogen Informatics"/>
            <person name="Doyle S."/>
        </authorList>
    </citation>
    <scope>NUCLEOTIDE SEQUENCE [LARGE SCALE GENOMIC DNA]</scope>
    <source>
        <strain evidence="1 2">NCTC8105</strain>
    </source>
</reference>
<gene>
    <name evidence="1" type="primary">yoaG</name>
    <name evidence="1" type="ORF">NCTC8105_02931</name>
</gene>
<dbReference type="InterPro" id="IPR015051">
    <property type="entry name" value="YoaG"/>
</dbReference>
<dbReference type="RefSeq" id="WP_043493747.1">
    <property type="nucleotide sequence ID" value="NZ_CALJTU010000120.1"/>
</dbReference>
<dbReference type="EMBL" id="UGHP01000001">
    <property type="protein sequence ID" value="STQ80804.1"/>
    <property type="molecule type" value="Genomic_DNA"/>
</dbReference>
<dbReference type="Gene3D" id="3.30.160.220">
    <property type="entry name" value="YoaG"/>
    <property type="match status" value="2"/>
</dbReference>